<evidence type="ECO:0000256" key="1">
    <source>
        <dbReference type="SAM" id="MobiDB-lite"/>
    </source>
</evidence>
<evidence type="ECO:0000313" key="3">
    <source>
        <dbReference type="Proteomes" id="UP000032160"/>
    </source>
</evidence>
<evidence type="ECO:0008006" key="4">
    <source>
        <dbReference type="Google" id="ProtNLM"/>
    </source>
</evidence>
<dbReference type="EMBL" id="HG966617">
    <property type="protein sequence ID" value="CDO58309.1"/>
    <property type="molecule type" value="Genomic_DNA"/>
</dbReference>
<feature type="region of interest" description="Disordered" evidence="1">
    <location>
        <begin position="420"/>
        <end position="444"/>
    </location>
</feature>
<dbReference type="KEGG" id="pect:BN1012_Phect95"/>
<dbReference type="HOGENOM" id="CLU_592707_0_0_5"/>
<evidence type="ECO:0000313" key="2">
    <source>
        <dbReference type="EMBL" id="CDO58309.1"/>
    </source>
</evidence>
<feature type="region of interest" description="Disordered" evidence="1">
    <location>
        <begin position="135"/>
        <end position="176"/>
    </location>
</feature>
<dbReference type="STRING" id="1458461.BN1012_Phect95"/>
<organism evidence="2 3">
    <name type="scientific">Candidatus Phaeomarinibacter ectocarpi</name>
    <dbReference type="NCBI Taxonomy" id="1458461"/>
    <lineage>
        <taxon>Bacteria</taxon>
        <taxon>Pseudomonadati</taxon>
        <taxon>Pseudomonadota</taxon>
        <taxon>Alphaproteobacteria</taxon>
        <taxon>Hyphomicrobiales</taxon>
        <taxon>Parvibaculaceae</taxon>
        <taxon>Candidatus Phaeomarinibacter</taxon>
    </lineage>
</organism>
<gene>
    <name evidence="2" type="ORF">BN1012_Phect95</name>
</gene>
<name>X5MDB4_9HYPH</name>
<protein>
    <recommendedName>
        <fullName evidence="4">GGDEF domain-containing protein</fullName>
    </recommendedName>
</protein>
<proteinExistence type="predicted"/>
<dbReference type="AlphaFoldDB" id="X5MDB4"/>
<dbReference type="Proteomes" id="UP000032160">
    <property type="component" value="Chromosome I"/>
</dbReference>
<reference evidence="2 3" key="1">
    <citation type="journal article" date="2014" name="Front. Genet.">
        <title>Genome and metabolic network of "Candidatus Phaeomarinobacter ectocarpi" Ec32, a new candidate genus of Alphaproteobacteria frequently associated with brown algae.</title>
        <authorList>
            <person name="Dittami S.M."/>
            <person name="Barbeyron T."/>
            <person name="Boyen C."/>
            <person name="Cambefort J."/>
            <person name="Collet G."/>
            <person name="Delage L."/>
            <person name="Gobet A."/>
            <person name="Groisillier A."/>
            <person name="Leblanc C."/>
            <person name="Michel G."/>
            <person name="Scornet D."/>
            <person name="Siegel A."/>
            <person name="Tapia J.E."/>
            <person name="Tonon T."/>
        </authorList>
    </citation>
    <scope>NUCLEOTIDE SEQUENCE [LARGE SCALE GENOMIC DNA]</scope>
    <source>
        <strain evidence="2 3">Ec32</strain>
    </source>
</reference>
<accession>X5MDB4</accession>
<sequence>MRPGPSMAKSKKLSAESWEDALAQHLAGGTGASAKLGIISLGAVRDAIGPDDWPRMEAKVTTAVETVIGKLLDPSDTVIRTGDETYMVLVRSADFETASAKIAEGCDALAKLFFGKQMDVALGFEAEVTEVLAPGSTKKPRTHKVVGDGSRKPGSRKHVSSAGRGKKSRKADKKPKPDIDQAFDVFSFLPVWDARHEVLSTYCVGIWEGKNPSSQHELHTQFRMDDTDARMVAYDTAALKAGVMALEKLEKRGRSALIIAPLSHTTLQSVSGRAAYAEAARLIPKRLRKFMGIRLLDIPIDKSPHVLEDQLATLKGFFGNIVLILEGWDVTRKALAATNGVTSVTLSLPEKPRLRATALGQLGEFVQHVNMSKRAANVHGVSTKNELKTAVKEGTFYVTGPAVGPVTQKLKPAFECPHDSLPLKSAKAKSARRRPQKVPASKVG</sequence>
<keyword evidence="3" id="KW-1185">Reference proteome</keyword>
<feature type="compositionally biased region" description="Basic residues" evidence="1">
    <location>
        <begin position="153"/>
        <end position="173"/>
    </location>
</feature>
<feature type="compositionally biased region" description="Basic residues" evidence="1">
    <location>
        <begin position="426"/>
        <end position="436"/>
    </location>
</feature>